<dbReference type="GO" id="GO:0000049">
    <property type="term" value="F:tRNA binding"/>
    <property type="evidence" value="ECO:0007669"/>
    <property type="project" value="TreeGrafter"/>
</dbReference>
<comment type="caution">
    <text evidence="3">The sequence shown here is derived from an EMBL/GenBank/DDBJ whole genome shotgun (WGS) entry which is preliminary data.</text>
</comment>
<dbReference type="UniPathway" id="UPA00988"/>
<evidence type="ECO:0000313" key="4">
    <source>
        <dbReference type="Proteomes" id="UP000728185"/>
    </source>
</evidence>
<dbReference type="Proteomes" id="UP000728185">
    <property type="component" value="Unassembled WGS sequence"/>
</dbReference>
<dbReference type="InterPro" id="IPR006849">
    <property type="entry name" value="Elp1"/>
</dbReference>
<organism evidence="3 4">
    <name type="scientific">Fasciolopsis buskii</name>
    <dbReference type="NCBI Taxonomy" id="27845"/>
    <lineage>
        <taxon>Eukaryota</taxon>
        <taxon>Metazoa</taxon>
        <taxon>Spiralia</taxon>
        <taxon>Lophotrochozoa</taxon>
        <taxon>Platyhelminthes</taxon>
        <taxon>Trematoda</taxon>
        <taxon>Digenea</taxon>
        <taxon>Plagiorchiida</taxon>
        <taxon>Echinostomata</taxon>
        <taxon>Echinostomatoidea</taxon>
        <taxon>Fasciolidae</taxon>
        <taxon>Fasciolopsis</taxon>
    </lineage>
</organism>
<reference evidence="3" key="1">
    <citation type="submission" date="2019-05" db="EMBL/GenBank/DDBJ databases">
        <title>Annotation for the trematode Fasciolopsis buski.</title>
        <authorList>
            <person name="Choi Y.-J."/>
        </authorList>
    </citation>
    <scope>NUCLEOTIDE SEQUENCE</scope>
    <source>
        <strain evidence="3">HT</strain>
        <tissue evidence="3">Whole worm</tissue>
    </source>
</reference>
<dbReference type="AlphaFoldDB" id="A0A8E0VJ43"/>
<dbReference type="InterPro" id="IPR056167">
    <property type="entry name" value="A-sol_ELP1"/>
</dbReference>
<dbReference type="Pfam" id="PF23925">
    <property type="entry name" value="A-sol_ELP1"/>
    <property type="match status" value="2"/>
</dbReference>
<feature type="domain" description="ELP1 alpha-solenoid" evidence="2">
    <location>
        <begin position="570"/>
        <end position="625"/>
    </location>
</feature>
<feature type="domain" description="ELP1 alpha-solenoid" evidence="2">
    <location>
        <begin position="428"/>
        <end position="557"/>
    </location>
</feature>
<evidence type="ECO:0000259" key="1">
    <source>
        <dbReference type="Pfam" id="PF23878"/>
    </source>
</evidence>
<dbReference type="GO" id="GO:0033588">
    <property type="term" value="C:elongator holoenzyme complex"/>
    <property type="evidence" value="ECO:0007669"/>
    <property type="project" value="InterPro"/>
</dbReference>
<proteinExistence type="predicted"/>
<protein>
    <submittedName>
        <fullName evidence="3">Elongator complex protein 1</fullName>
    </submittedName>
</protein>
<gene>
    <name evidence="3" type="ORF">FBUS_09510</name>
</gene>
<dbReference type="GO" id="GO:0005829">
    <property type="term" value="C:cytosol"/>
    <property type="evidence" value="ECO:0007669"/>
    <property type="project" value="TreeGrafter"/>
</dbReference>
<dbReference type="PANTHER" id="PTHR12747:SF0">
    <property type="entry name" value="ELONGATOR COMPLEX PROTEIN 1"/>
    <property type="match status" value="1"/>
</dbReference>
<keyword evidence="4" id="KW-1185">Reference proteome</keyword>
<dbReference type="GO" id="GO:0002926">
    <property type="term" value="P:tRNA wobble base 5-methoxycarbonylmethyl-2-thiouridinylation"/>
    <property type="evidence" value="ECO:0007669"/>
    <property type="project" value="TreeGrafter"/>
</dbReference>
<name>A0A8E0VJ43_9TREM</name>
<evidence type="ECO:0000259" key="2">
    <source>
        <dbReference type="Pfam" id="PF23925"/>
    </source>
</evidence>
<dbReference type="OrthoDB" id="40048at2759"/>
<accession>A0A8E0VJ43</accession>
<dbReference type="EMBL" id="LUCM01006536">
    <property type="protein sequence ID" value="KAA0191136.1"/>
    <property type="molecule type" value="Genomic_DNA"/>
</dbReference>
<sequence length="889" mass="101076">MFAARLSVRKNDTNVKDCSGHLICLSFPGPWVRDVRLADTVPVLMQFESLLILVHLVCGANEARQHTIPADTSFLHAQWLFGERQTVPWPVKATTVRLTECMQPCRNSDVKKMLVESDKLVPRGGSELSHFCWIDCEHVLFVGCSGHLVGLLNFSNNLETVTGRWLLALNSTIIAYGNPDESTLHIRGLCNAPERLLCVQLSDGRIFLYEMQKLLSARDCTMIDSLHQEPDKTDQSDSGSLYCIIHLPVACEQLAVIRFTESNLNRTRSRQSPSHLKPDKTSRQCLLAMHQSSHRLYAAMIPTPEERTHLGIRFGQQKPVTCAMELCSSFLVLPNYVLVTSLRKVLVCVPTELRSEILLSAEACLVEFISRLDVPVELTTNQAPGSRNWYDDFLHPIETGAVLVRAPPNDTKVVLQMPRGNLEEVHPRALVLTHVSSLLDTSRYAEALKVMRRHRVSLNLLYDHNPSVFCAKLNTFLDQLTDPEQIVLFVSELTEENVSETIYGKFYNRGISQSVRGQIPQKRQAQFIRLTQPSKVNTVCDALLNKMTEIKRRFTTVSCLPLLVFYPADNNDIQVWESGVRHLQYFATPLELYRVALGTYDLQLAILMAQRTQLDPKEYLAQLNEIRTVTDRDSSEFALAYQRFRIDDNLQRYDSAVRHLYESGPGHLTEMIEYVRVHKLYRKAVEFLEPETDEFKVVSRMWAEHLVSERKILLSGEVYLRAGLFAAAARTFLSTNQSQLWMIAATQAKSSEAKKDDLIHLDPSELKLQAVKMAGRLRDLGRYQEAMDIHLNILHNPRTAIEFGLEGGLWIQSRYLAILHNEIENFQRSLGPRLTEAVSALTERVSSTNEEFIRLVQRLIALRQRHADEAESERLNQLHGPGNSPGTYN</sequence>
<dbReference type="InterPro" id="IPR056166">
    <property type="entry name" value="TPR_ELP1"/>
</dbReference>
<dbReference type="Pfam" id="PF23878">
    <property type="entry name" value="TPR_ELP1"/>
    <property type="match status" value="1"/>
</dbReference>
<dbReference type="PANTHER" id="PTHR12747">
    <property type="entry name" value="ELONGATOR COMPLEX PROTEIN 1"/>
    <property type="match status" value="1"/>
</dbReference>
<evidence type="ECO:0000313" key="3">
    <source>
        <dbReference type="EMBL" id="KAA0191136.1"/>
    </source>
</evidence>
<feature type="domain" description="ELP1 TPR" evidence="1">
    <location>
        <begin position="641"/>
        <end position="806"/>
    </location>
</feature>